<evidence type="ECO:0000313" key="1">
    <source>
        <dbReference type="EMBL" id="MFB9088979.1"/>
    </source>
</evidence>
<keyword evidence="2" id="KW-1185">Reference proteome</keyword>
<reference evidence="1 2" key="1">
    <citation type="submission" date="2024-09" db="EMBL/GenBank/DDBJ databases">
        <authorList>
            <person name="Sun Q."/>
            <person name="Mori K."/>
        </authorList>
    </citation>
    <scope>NUCLEOTIDE SEQUENCE [LARGE SCALE GENOMIC DNA]</scope>
    <source>
        <strain evidence="1 2">CECT 8460</strain>
    </source>
</reference>
<comment type="caution">
    <text evidence="1">The sequence shown here is derived from an EMBL/GenBank/DDBJ whole genome shotgun (WGS) entry which is preliminary data.</text>
</comment>
<dbReference type="RefSeq" id="WP_290284272.1">
    <property type="nucleotide sequence ID" value="NZ_JAUFQN010000019.1"/>
</dbReference>
<accession>A0ABV5GCY8</accession>
<dbReference type="EMBL" id="JBHMFB010000012">
    <property type="protein sequence ID" value="MFB9088979.1"/>
    <property type="molecule type" value="Genomic_DNA"/>
</dbReference>
<name>A0ABV5GCY8_9FLAO</name>
<protein>
    <submittedName>
        <fullName evidence="1">Uncharacterized protein</fullName>
    </submittedName>
</protein>
<dbReference type="Proteomes" id="UP001589576">
    <property type="component" value="Unassembled WGS sequence"/>
</dbReference>
<evidence type="ECO:0000313" key="2">
    <source>
        <dbReference type="Proteomes" id="UP001589576"/>
    </source>
</evidence>
<gene>
    <name evidence="1" type="ORF">ACFFUU_05145</name>
</gene>
<organism evidence="1 2">
    <name type="scientific">Flavobacterium paronense</name>
    <dbReference type="NCBI Taxonomy" id="1392775"/>
    <lineage>
        <taxon>Bacteria</taxon>
        <taxon>Pseudomonadati</taxon>
        <taxon>Bacteroidota</taxon>
        <taxon>Flavobacteriia</taxon>
        <taxon>Flavobacteriales</taxon>
        <taxon>Flavobacteriaceae</taxon>
        <taxon>Flavobacterium</taxon>
    </lineage>
</organism>
<proteinExistence type="predicted"/>
<sequence>MARINKNKLISGAIGNIVFRDVRKKQIIQQKRKDIKQTTDTIISGSEFRKCSSWAKWLRIGLTSFLANHTDHYMYSRLAGQVYKAIQLNTALPKGMRTPVNSTMDLLTGFEFNTYSPFTKYFAPEIAALLNDQNQVVVTVPAFNPKTAMRFAKGTEKAELLLYVLGTNFEDNTKYTEAFTRLPIEKKEETLTETVWTSPVLPEGQLLLVCAKLFFYTTTKFTEKNYVNNKECSPAKVIAVKN</sequence>